<evidence type="ECO:0008006" key="3">
    <source>
        <dbReference type="Google" id="ProtNLM"/>
    </source>
</evidence>
<dbReference type="Gene3D" id="3.20.20.60">
    <property type="entry name" value="Phosphoenolpyruvate-binding domains"/>
    <property type="match status" value="1"/>
</dbReference>
<dbReference type="PANTHER" id="PTHR42905:SF16">
    <property type="entry name" value="CARBOXYPHOSPHONOENOLPYRUVATE PHOSPHONOMUTASE-LIKE PROTEIN (AFU_ORTHOLOGUE AFUA_5G07230)"/>
    <property type="match status" value="1"/>
</dbReference>
<gene>
    <name evidence="1" type="ORF">Pmi06nite_11320</name>
</gene>
<keyword evidence="2" id="KW-1185">Reference proteome</keyword>
<dbReference type="AlphaFoldDB" id="A0A8J3TUY5"/>
<dbReference type="InterPro" id="IPR039556">
    <property type="entry name" value="ICL/PEPM"/>
</dbReference>
<dbReference type="SUPFAM" id="SSF51621">
    <property type="entry name" value="Phosphoenolpyruvate/pyruvate domain"/>
    <property type="match status" value="1"/>
</dbReference>
<accession>A0A8J3TUY5</accession>
<evidence type="ECO:0000313" key="2">
    <source>
        <dbReference type="Proteomes" id="UP000650628"/>
    </source>
</evidence>
<comment type="caution">
    <text evidence="1">The sequence shown here is derived from an EMBL/GenBank/DDBJ whole genome shotgun (WGS) entry which is preliminary data.</text>
</comment>
<protein>
    <recommendedName>
        <fullName evidence="3">Isocitrate lyase/phosphoenolpyruvate mutase family protein</fullName>
    </recommendedName>
</protein>
<dbReference type="PANTHER" id="PTHR42905">
    <property type="entry name" value="PHOSPHOENOLPYRUVATE CARBOXYLASE"/>
    <property type="match status" value="1"/>
</dbReference>
<dbReference type="Pfam" id="PF13714">
    <property type="entry name" value="PEP_mutase"/>
    <property type="match status" value="1"/>
</dbReference>
<dbReference type="CDD" id="cd00377">
    <property type="entry name" value="ICL_PEPM"/>
    <property type="match status" value="1"/>
</dbReference>
<dbReference type="Gene3D" id="6.10.250.2750">
    <property type="match status" value="1"/>
</dbReference>
<name>A0A8J3TUY5_9ACTN</name>
<dbReference type="InterPro" id="IPR015813">
    <property type="entry name" value="Pyrv/PenolPyrv_kinase-like_dom"/>
</dbReference>
<dbReference type="GO" id="GO:0003824">
    <property type="term" value="F:catalytic activity"/>
    <property type="evidence" value="ECO:0007669"/>
    <property type="project" value="InterPro"/>
</dbReference>
<dbReference type="RefSeq" id="WP_203951723.1">
    <property type="nucleotide sequence ID" value="NZ_BOOO01000004.1"/>
</dbReference>
<dbReference type="EMBL" id="BOOO01000004">
    <property type="protein sequence ID" value="GII27690.1"/>
    <property type="molecule type" value="Genomic_DNA"/>
</dbReference>
<evidence type="ECO:0000313" key="1">
    <source>
        <dbReference type="EMBL" id="GII27690.1"/>
    </source>
</evidence>
<reference evidence="1 2" key="1">
    <citation type="submission" date="2021-01" db="EMBL/GenBank/DDBJ databases">
        <title>Whole genome shotgun sequence of Planotetraspora mira NBRC 15435.</title>
        <authorList>
            <person name="Komaki H."/>
            <person name="Tamura T."/>
        </authorList>
    </citation>
    <scope>NUCLEOTIDE SEQUENCE [LARGE SCALE GENOMIC DNA]</scope>
    <source>
        <strain evidence="1 2">NBRC 15435</strain>
    </source>
</reference>
<dbReference type="InterPro" id="IPR040442">
    <property type="entry name" value="Pyrv_kinase-like_dom_sf"/>
</dbReference>
<dbReference type="Proteomes" id="UP000650628">
    <property type="component" value="Unassembled WGS sequence"/>
</dbReference>
<proteinExistence type="predicted"/>
<sequence>MSISHTQTAFSTDRARLFRALHTSGRPLVLPNVWDVAGARVVEDAGAAAIATTSAGVSWSLGAADGDHLSRDLAVGLVARVCAAVRLPVTADIEGGYADDPDGVAVTVRDVVAAGAVGINLEDARHAGPAAALRPVGEQAERMAAARQAADPDALFINARIDTYLLAAGDPATRLADTLNRAEAYVAAGADGIFVPGVTDPAIVSALAEGVRAPLNVLAGPGASTVGDLARLGVARVSLGSSIAEAAYAVVRRGAREVLTTGTYGTLAGALDYGELNDLLRRPEA</sequence>
<organism evidence="1 2">
    <name type="scientific">Planotetraspora mira</name>
    <dbReference type="NCBI Taxonomy" id="58121"/>
    <lineage>
        <taxon>Bacteria</taxon>
        <taxon>Bacillati</taxon>
        <taxon>Actinomycetota</taxon>
        <taxon>Actinomycetes</taxon>
        <taxon>Streptosporangiales</taxon>
        <taxon>Streptosporangiaceae</taxon>
        <taxon>Planotetraspora</taxon>
    </lineage>
</organism>